<accession>A0ABR3TEM5</accession>
<evidence type="ECO:0000313" key="2">
    <source>
        <dbReference type="Proteomes" id="UP001521116"/>
    </source>
</evidence>
<comment type="caution">
    <text evidence="1">The sequence shown here is derived from an EMBL/GenBank/DDBJ whole genome shotgun (WGS) entry which is preliminary data.</text>
</comment>
<sequence length="269" mass="30886">MSLSKPLDILPVELQLKLVGFLPLTALIMMQGVSKYWKVIIEGSLDRPHVVHPTRYLLFSFWKEVLTQNWFLPSREHILPSIKPFDREKYIKDLPGGIPLSFEMWIREWPSKAVIGWTWPGLDGELVKLDSPAHWYRICERNLLSVQLIEQEGRRLIKRTFEEGQWDYYSESEPEDESGSESSAKFTYTADAIPINTRPSAKACPGEMGDTALIICPGREEDGTVQTEFDLDGPKAIECMNCWMDFLSWQSSVISIDYDTLFNKQTSSS</sequence>
<dbReference type="EMBL" id="JAJVDC020000002">
    <property type="protein sequence ID" value="KAL1637833.1"/>
    <property type="molecule type" value="Genomic_DNA"/>
</dbReference>
<proteinExistence type="predicted"/>
<evidence type="ECO:0000313" key="1">
    <source>
        <dbReference type="EMBL" id="KAL1637833.1"/>
    </source>
</evidence>
<evidence type="ECO:0008006" key="3">
    <source>
        <dbReference type="Google" id="ProtNLM"/>
    </source>
</evidence>
<keyword evidence="2" id="KW-1185">Reference proteome</keyword>
<dbReference type="SUPFAM" id="SSF81383">
    <property type="entry name" value="F-box domain"/>
    <property type="match status" value="1"/>
</dbReference>
<protein>
    <recommendedName>
        <fullName evidence="3">F-box domain-containing protein</fullName>
    </recommendedName>
</protein>
<dbReference type="InterPro" id="IPR036047">
    <property type="entry name" value="F-box-like_dom_sf"/>
</dbReference>
<gene>
    <name evidence="1" type="ORF">SLS56_000389</name>
</gene>
<organism evidence="1 2">
    <name type="scientific">Neofusicoccum ribis</name>
    <dbReference type="NCBI Taxonomy" id="45134"/>
    <lineage>
        <taxon>Eukaryota</taxon>
        <taxon>Fungi</taxon>
        <taxon>Dikarya</taxon>
        <taxon>Ascomycota</taxon>
        <taxon>Pezizomycotina</taxon>
        <taxon>Dothideomycetes</taxon>
        <taxon>Dothideomycetes incertae sedis</taxon>
        <taxon>Botryosphaeriales</taxon>
        <taxon>Botryosphaeriaceae</taxon>
        <taxon>Neofusicoccum</taxon>
    </lineage>
</organism>
<dbReference type="Proteomes" id="UP001521116">
    <property type="component" value="Unassembled WGS sequence"/>
</dbReference>
<name>A0ABR3TEM5_9PEZI</name>
<reference evidence="1 2" key="1">
    <citation type="submission" date="2024-02" db="EMBL/GenBank/DDBJ databases">
        <title>De novo assembly and annotation of 12 fungi associated with fruit tree decline syndrome in Ontario, Canada.</title>
        <authorList>
            <person name="Sulman M."/>
            <person name="Ellouze W."/>
            <person name="Ilyukhin E."/>
        </authorList>
    </citation>
    <scope>NUCLEOTIDE SEQUENCE [LARGE SCALE GENOMIC DNA]</scope>
    <source>
        <strain evidence="1 2">M1-105</strain>
    </source>
</reference>
<dbReference type="CDD" id="cd09917">
    <property type="entry name" value="F-box_SF"/>
    <property type="match status" value="1"/>
</dbReference>